<keyword evidence="1" id="KW-0812">Transmembrane</keyword>
<dbReference type="EMBL" id="FRCJ01000011">
    <property type="protein sequence ID" value="SHN06637.1"/>
    <property type="molecule type" value="Genomic_DNA"/>
</dbReference>
<dbReference type="RefSeq" id="WP_073048146.1">
    <property type="nucleotide sequence ID" value="NZ_FOLF01000009.1"/>
</dbReference>
<evidence type="ECO:0000256" key="1">
    <source>
        <dbReference type="SAM" id="Phobius"/>
    </source>
</evidence>
<gene>
    <name evidence="2" type="ORF">SAMN04488494_0159</name>
</gene>
<evidence type="ECO:0000313" key="2">
    <source>
        <dbReference type="EMBL" id="SHN06637.1"/>
    </source>
</evidence>
<feature type="transmembrane region" description="Helical" evidence="1">
    <location>
        <begin position="261"/>
        <end position="280"/>
    </location>
</feature>
<accession>A0A1M7NRI1</accession>
<organism evidence="2 3">
    <name type="scientific">Xylanibacter ruminicola</name>
    <name type="common">Prevotella ruminicola</name>
    <dbReference type="NCBI Taxonomy" id="839"/>
    <lineage>
        <taxon>Bacteria</taxon>
        <taxon>Pseudomonadati</taxon>
        <taxon>Bacteroidota</taxon>
        <taxon>Bacteroidia</taxon>
        <taxon>Bacteroidales</taxon>
        <taxon>Prevotellaceae</taxon>
        <taxon>Xylanibacter</taxon>
    </lineage>
</organism>
<name>A0A1M7NRI1_XYLRU</name>
<sequence>MEMNVIKCPNCGASSTNHTNCEYCGSLLVRFVDKGIDLSTTSYLTNDKVYAGLIDALKQNLDRQELSDSAVETGIFYKSSPTVKLSRKRHGVATVFRSGSTTWSDGDPIKLGDKNRGLVIKFSFDKHAEDNDVSDERIERLHQEFRALGSFPLFTPHTGIYMRPGSSSRFRSQEYAIDFGQDVEGAARLISEVLSKVYGIPEDAQLVYLGEKEQMVEEKKIEEEIIEEEEVLEYSFWQKIGTGVTIAILLLFLYGTIRNGGVVSSLLIVCVLAVAINTVYKRKTFGGFLFLFMLMLVFAGGIVLTCSTVAVQDERTEQWLKELKQKEKQNPSQKDEENEKKQILESAYNSGSRDAWGASSTIEGLIRQGYTKRDINGMQTNQGRLNYKDKYGEPKTSEEEQLMEQYAEKYAEGFMKTMFKN</sequence>
<protein>
    <submittedName>
        <fullName evidence="2">Uncharacterized protein</fullName>
    </submittedName>
</protein>
<dbReference type="AlphaFoldDB" id="A0A1M7NRI1"/>
<keyword evidence="1" id="KW-0472">Membrane</keyword>
<dbReference type="OrthoDB" id="8141296at2"/>
<reference evidence="2 3" key="1">
    <citation type="submission" date="2016-11" db="EMBL/GenBank/DDBJ databases">
        <authorList>
            <person name="Jaros S."/>
            <person name="Januszkiewicz K."/>
            <person name="Wedrychowicz H."/>
        </authorList>
    </citation>
    <scope>NUCLEOTIDE SEQUENCE [LARGE SCALE GENOMIC DNA]</scope>
    <source>
        <strain evidence="2 3">BPI-34</strain>
    </source>
</reference>
<keyword evidence="1" id="KW-1133">Transmembrane helix</keyword>
<proteinExistence type="predicted"/>
<feature type="transmembrane region" description="Helical" evidence="1">
    <location>
        <begin position="236"/>
        <end position="254"/>
    </location>
</feature>
<dbReference type="Proteomes" id="UP000184280">
    <property type="component" value="Unassembled WGS sequence"/>
</dbReference>
<evidence type="ECO:0000313" key="3">
    <source>
        <dbReference type="Proteomes" id="UP000184280"/>
    </source>
</evidence>
<feature type="transmembrane region" description="Helical" evidence="1">
    <location>
        <begin position="286"/>
        <end position="311"/>
    </location>
</feature>